<dbReference type="GO" id="GO:0006879">
    <property type="term" value="P:intracellular iron ion homeostasis"/>
    <property type="evidence" value="ECO:0007669"/>
    <property type="project" value="TreeGrafter"/>
</dbReference>
<feature type="transmembrane region" description="Helical" evidence="9">
    <location>
        <begin position="110"/>
        <end position="134"/>
    </location>
</feature>
<evidence type="ECO:0000256" key="7">
    <source>
        <dbReference type="ARBA" id="ARBA00023136"/>
    </source>
</evidence>
<evidence type="ECO:0000256" key="2">
    <source>
        <dbReference type="ARBA" id="ARBA00022448"/>
    </source>
</evidence>
<evidence type="ECO:0000256" key="6">
    <source>
        <dbReference type="ARBA" id="ARBA00023065"/>
    </source>
</evidence>
<evidence type="ECO:0008006" key="14">
    <source>
        <dbReference type="Google" id="ProtNLM"/>
    </source>
</evidence>
<evidence type="ECO:0000256" key="4">
    <source>
        <dbReference type="ARBA" id="ARBA00022989"/>
    </source>
</evidence>
<dbReference type="SFLD" id="SFLDS00052">
    <property type="entry name" value="Ferric_Reductase_Domain"/>
    <property type="match status" value="1"/>
</dbReference>
<dbReference type="PANTHER" id="PTHR32361">
    <property type="entry name" value="FERRIC/CUPRIC REDUCTASE TRANSMEMBRANE COMPONENT"/>
    <property type="match status" value="1"/>
</dbReference>
<gene>
    <name evidence="12" type="ORF">CC85DRAFT_284160</name>
</gene>
<keyword evidence="2" id="KW-0813">Transport</keyword>
<dbReference type="Proteomes" id="UP000053611">
    <property type="component" value="Unassembled WGS sequence"/>
</dbReference>
<dbReference type="GO" id="GO:0005886">
    <property type="term" value="C:plasma membrane"/>
    <property type="evidence" value="ECO:0007669"/>
    <property type="project" value="TreeGrafter"/>
</dbReference>
<comment type="subcellular location">
    <subcellularLocation>
        <location evidence="1">Membrane</location>
        <topology evidence="1">Multi-pass membrane protein</topology>
    </subcellularLocation>
</comment>
<feature type="region of interest" description="Disordered" evidence="8">
    <location>
        <begin position="358"/>
        <end position="393"/>
    </location>
</feature>
<keyword evidence="5" id="KW-0560">Oxidoreductase</keyword>
<dbReference type="AlphaFoldDB" id="A0A0J0XRZ7"/>
<feature type="domain" description="Ferric reductase NAD binding" evidence="11">
    <location>
        <begin position="279"/>
        <end position="521"/>
    </location>
</feature>
<evidence type="ECO:0000256" key="3">
    <source>
        <dbReference type="ARBA" id="ARBA00022692"/>
    </source>
</evidence>
<feature type="transmembrane region" description="Helical" evidence="9">
    <location>
        <begin position="9"/>
        <end position="34"/>
    </location>
</feature>
<dbReference type="SFLD" id="SFLDG01168">
    <property type="entry name" value="Ferric_reductase_subgroup_(FRE"/>
    <property type="match status" value="1"/>
</dbReference>
<evidence type="ECO:0000256" key="8">
    <source>
        <dbReference type="SAM" id="MobiDB-lite"/>
    </source>
</evidence>
<evidence type="ECO:0000259" key="10">
    <source>
        <dbReference type="Pfam" id="PF01794"/>
    </source>
</evidence>
<sequence>MHVRRYPLLLWRATGAELLTTFVYTGLVVGITFWSGYKDGELRYLKPTGHAAFAQLPLVIGLASRNSVLSAITGVSPHALKGLHRAAGRVCILMASIHSIPFLLKGFKPSWMYITGLVAWIPFLVMAVSSVAPLRRAAYEVFIAIHILMLVATLVGCWLHAPTWYYKAWISAGLGLWVLDRVVSLTRLAINSISAGKPEIERLSPEVVRVRVPSRLKWKAGQHGYLRTGTQSHPFTFASPTEAVFLIRGHAGFTHRLLTSSPRFALDGPYGTPPDLNAFANLLLITGGTGVSYGLAHLASIISAARTHTSAASQVRLVWNVRDASHIRWIAPLLNDALARGSAYVRVAIDVYVTRSHLSDEPGPGTDSAGASPPETPGVSAPGSRASSPVSDIARPPRALLSSRVSVSTFGSASIYSQPCSTSLSLGADIDVEKGSVGENSASSTLVGDSEKCAASHTLFGSLAGLDVYGLSPAAALVTTLHPGRCDAEALLRADVAGADGQMAVAVCGPPSLDKDVRRAVLRVNGVREALEGQGPVAFFSETFGL</sequence>
<dbReference type="Gene3D" id="3.40.50.80">
    <property type="entry name" value="Nucleotide-binding domain of ferredoxin-NADP reductase (FNR) module"/>
    <property type="match status" value="1"/>
</dbReference>
<evidence type="ECO:0000256" key="9">
    <source>
        <dbReference type="SAM" id="Phobius"/>
    </source>
</evidence>
<dbReference type="GO" id="GO:0006826">
    <property type="term" value="P:iron ion transport"/>
    <property type="evidence" value="ECO:0007669"/>
    <property type="project" value="TreeGrafter"/>
</dbReference>
<dbReference type="STRING" id="879819.A0A0J0XRZ7"/>
<evidence type="ECO:0000313" key="13">
    <source>
        <dbReference type="Proteomes" id="UP000053611"/>
    </source>
</evidence>
<dbReference type="GO" id="GO:0015677">
    <property type="term" value="P:copper ion import"/>
    <property type="evidence" value="ECO:0007669"/>
    <property type="project" value="TreeGrafter"/>
</dbReference>
<dbReference type="PANTHER" id="PTHR32361:SF9">
    <property type="entry name" value="FERRIC REDUCTASE TRANSMEMBRANE COMPONENT 3-RELATED"/>
    <property type="match status" value="1"/>
</dbReference>
<dbReference type="RefSeq" id="XP_018280369.1">
    <property type="nucleotide sequence ID" value="XM_018422639.1"/>
</dbReference>
<dbReference type="Pfam" id="PF08030">
    <property type="entry name" value="NAD_binding_6"/>
    <property type="match status" value="1"/>
</dbReference>
<dbReference type="InterPro" id="IPR051410">
    <property type="entry name" value="Ferric/Cupric_Reductase"/>
</dbReference>
<evidence type="ECO:0000313" key="12">
    <source>
        <dbReference type="EMBL" id="KLT43878.1"/>
    </source>
</evidence>
<dbReference type="InterPro" id="IPR013121">
    <property type="entry name" value="Fe_red_NAD-bd_6"/>
</dbReference>
<organism evidence="12 13">
    <name type="scientific">Cutaneotrichosporon oleaginosum</name>
    <dbReference type="NCBI Taxonomy" id="879819"/>
    <lineage>
        <taxon>Eukaryota</taxon>
        <taxon>Fungi</taxon>
        <taxon>Dikarya</taxon>
        <taxon>Basidiomycota</taxon>
        <taxon>Agaricomycotina</taxon>
        <taxon>Tremellomycetes</taxon>
        <taxon>Trichosporonales</taxon>
        <taxon>Trichosporonaceae</taxon>
        <taxon>Cutaneotrichosporon</taxon>
    </lineage>
</organism>
<dbReference type="GeneID" id="28983242"/>
<dbReference type="InterPro" id="IPR039261">
    <property type="entry name" value="FNR_nucleotide-bd"/>
</dbReference>
<dbReference type="GO" id="GO:0000293">
    <property type="term" value="F:ferric-chelate reductase activity"/>
    <property type="evidence" value="ECO:0007669"/>
    <property type="project" value="UniProtKB-ARBA"/>
</dbReference>
<feature type="domain" description="Ferric oxidoreductase" evidence="10">
    <location>
        <begin position="48"/>
        <end position="157"/>
    </location>
</feature>
<keyword evidence="4 9" id="KW-1133">Transmembrane helix</keyword>
<evidence type="ECO:0000256" key="1">
    <source>
        <dbReference type="ARBA" id="ARBA00004141"/>
    </source>
</evidence>
<reference evidence="12 13" key="1">
    <citation type="submission" date="2015-03" db="EMBL/GenBank/DDBJ databases">
        <title>Genomics and transcriptomics of the oil-accumulating basidiomycete yeast T. oleaginosus allow insights into substrate utilization and the diverse evolutionary trajectories of mating systems in fungi.</title>
        <authorList>
            <consortium name="DOE Joint Genome Institute"/>
            <person name="Kourist R."/>
            <person name="Kracht O."/>
            <person name="Bracharz F."/>
            <person name="Lipzen A."/>
            <person name="Nolan M."/>
            <person name="Ohm R."/>
            <person name="Grigoriev I."/>
            <person name="Sun S."/>
            <person name="Heitman J."/>
            <person name="Bruck T."/>
            <person name="Nowrousian M."/>
        </authorList>
    </citation>
    <scope>NUCLEOTIDE SEQUENCE [LARGE SCALE GENOMIC DNA]</scope>
    <source>
        <strain evidence="12 13">IBC0246</strain>
    </source>
</reference>
<dbReference type="SUPFAM" id="SSF52343">
    <property type="entry name" value="Ferredoxin reductase-like, C-terminal NADP-linked domain"/>
    <property type="match status" value="1"/>
</dbReference>
<dbReference type="InterPro" id="IPR013130">
    <property type="entry name" value="Fe3_Rdtase_TM_dom"/>
</dbReference>
<dbReference type="EMBL" id="KQ087191">
    <property type="protein sequence ID" value="KLT43878.1"/>
    <property type="molecule type" value="Genomic_DNA"/>
</dbReference>
<keyword evidence="6" id="KW-0406">Ion transport</keyword>
<proteinExistence type="predicted"/>
<dbReference type="Pfam" id="PF01794">
    <property type="entry name" value="Ferric_reduct"/>
    <property type="match status" value="1"/>
</dbReference>
<accession>A0A0J0XRZ7</accession>
<keyword evidence="13" id="KW-1185">Reference proteome</keyword>
<evidence type="ECO:0000256" key="5">
    <source>
        <dbReference type="ARBA" id="ARBA00023002"/>
    </source>
</evidence>
<name>A0A0J0XRZ7_9TREE</name>
<keyword evidence="3 9" id="KW-0812">Transmembrane</keyword>
<dbReference type="OrthoDB" id="4494341at2759"/>
<evidence type="ECO:0000259" key="11">
    <source>
        <dbReference type="Pfam" id="PF08030"/>
    </source>
</evidence>
<dbReference type="CDD" id="cd06186">
    <property type="entry name" value="NOX_Duox_like_FAD_NADP"/>
    <property type="match status" value="1"/>
</dbReference>
<protein>
    <recommendedName>
        <fullName evidence="14">FAD-binding FR-type domain-containing protein</fullName>
    </recommendedName>
</protein>
<keyword evidence="7 9" id="KW-0472">Membrane</keyword>
<feature type="transmembrane region" description="Helical" evidence="9">
    <location>
        <begin position="141"/>
        <end position="161"/>
    </location>
</feature>